<gene>
    <name evidence="11" type="ORF">PV09_01940</name>
</gene>
<evidence type="ECO:0000256" key="3">
    <source>
        <dbReference type="ARBA" id="ARBA00005035"/>
    </source>
</evidence>
<comment type="pathway">
    <text evidence="2">Isoprenoid biosynthesis; geranyl diphosphate biosynthesis; geranyl diphosphate from dimethylallyl diphosphate and isopentenyl diphosphate: step 1/1.</text>
</comment>
<dbReference type="PROSITE" id="PS00444">
    <property type="entry name" value="POLYPRENYL_SYNTHASE_2"/>
    <property type="match status" value="1"/>
</dbReference>
<dbReference type="Pfam" id="PF00348">
    <property type="entry name" value="polyprenyl_synt"/>
    <property type="match status" value="1"/>
</dbReference>
<sequence length="345" mass="40070">MGLSRGDFEKTFDILVEDLIKHCEEYKLPKQALDWFRTNLLHNTKGGKYNRGLSVYDTTALLKGDAFNADDSFKSQTLGWMIELLQAFFLVADDIMDSSKTRRGSPCWYLMPKVGMIAINDAFMLEGAIYVLLKKYFRSEPCYVDLMELFHEVTFQTELGQTCDLLTAPEDHVDLDNFSLEKYTFIVIYKTAYYSFYLPVALAMHYCGVASPENLKQAHDILIPMGEYFQVQDDYLDNFADPETLGKIGTDIQDNKCSWLVNQALKIVTPEQRQILEENYGRKDAAKEAKVKALYDELNLKQIYEKYEEEKVAEIRKQISQVDESKGMKKEVYESFLRKIYKRQK</sequence>
<keyword evidence="12" id="KW-1185">Reference proteome</keyword>
<reference evidence="11 12" key="1">
    <citation type="submission" date="2015-01" db="EMBL/GenBank/DDBJ databases">
        <title>The Genome Sequence of Ochroconis gallopava CBS43764.</title>
        <authorList>
            <consortium name="The Broad Institute Genomics Platform"/>
            <person name="Cuomo C."/>
            <person name="de Hoog S."/>
            <person name="Gorbushina A."/>
            <person name="Stielow B."/>
            <person name="Teixiera M."/>
            <person name="Abouelleil A."/>
            <person name="Chapman S.B."/>
            <person name="Priest M."/>
            <person name="Young S.K."/>
            <person name="Wortman J."/>
            <person name="Nusbaum C."/>
            <person name="Birren B."/>
        </authorList>
    </citation>
    <scope>NUCLEOTIDE SEQUENCE [LARGE SCALE GENOMIC DNA]</scope>
    <source>
        <strain evidence="11 12">CBS 43764</strain>
    </source>
</reference>
<comment type="cofactor">
    <cofactor evidence="1">
        <name>Mg(2+)</name>
        <dbReference type="ChEBI" id="CHEBI:18420"/>
    </cofactor>
</comment>
<dbReference type="PANTHER" id="PTHR11525">
    <property type="entry name" value="FARNESYL-PYROPHOSPHATE SYNTHETASE"/>
    <property type="match status" value="1"/>
</dbReference>
<dbReference type="FunFam" id="1.10.600.10:FF:000006">
    <property type="entry name" value="Farnesyl pyrophosphate synthase"/>
    <property type="match status" value="1"/>
</dbReference>
<dbReference type="VEuPathDB" id="FungiDB:PV09_01940"/>
<evidence type="ECO:0000256" key="10">
    <source>
        <dbReference type="RuleBase" id="RU004466"/>
    </source>
</evidence>
<comment type="similarity">
    <text evidence="4 10">Belongs to the FPP/GGPP synthase family.</text>
</comment>
<evidence type="ECO:0000313" key="11">
    <source>
        <dbReference type="EMBL" id="KIW07049.1"/>
    </source>
</evidence>
<name>A0A0D2B757_9PEZI</name>
<evidence type="ECO:0000256" key="7">
    <source>
        <dbReference type="ARBA" id="ARBA00022723"/>
    </source>
</evidence>
<evidence type="ECO:0000256" key="1">
    <source>
        <dbReference type="ARBA" id="ARBA00001946"/>
    </source>
</evidence>
<protein>
    <submittedName>
        <fullName evidence="11">Farnesyl pyrophosphate synthase</fullName>
    </submittedName>
</protein>
<evidence type="ECO:0000256" key="4">
    <source>
        <dbReference type="ARBA" id="ARBA00006706"/>
    </source>
</evidence>
<dbReference type="PROSITE" id="PS00723">
    <property type="entry name" value="POLYPRENYL_SYNTHASE_1"/>
    <property type="match status" value="1"/>
</dbReference>
<keyword evidence="6 10" id="KW-0808">Transferase</keyword>
<comment type="pathway">
    <text evidence="3">Isoprenoid biosynthesis; farnesyl diphosphate biosynthesis; farnesyl diphosphate from geranyl diphosphate and isopentenyl diphosphate: step 1/1.</text>
</comment>
<dbReference type="OrthoDB" id="10257492at2759"/>
<dbReference type="GO" id="GO:0004161">
    <property type="term" value="F:dimethylallyltranstransferase activity"/>
    <property type="evidence" value="ECO:0007669"/>
    <property type="project" value="TreeGrafter"/>
</dbReference>
<dbReference type="GO" id="GO:0046165">
    <property type="term" value="P:alcohol biosynthetic process"/>
    <property type="evidence" value="ECO:0007669"/>
    <property type="project" value="UniProtKB-ARBA"/>
</dbReference>
<dbReference type="GO" id="GO:0004337">
    <property type="term" value="F:(2E,6E)-farnesyl diphosphate synthase activity"/>
    <property type="evidence" value="ECO:0007669"/>
    <property type="project" value="TreeGrafter"/>
</dbReference>
<dbReference type="AlphaFoldDB" id="A0A0D2B757"/>
<proteinExistence type="inferred from homology"/>
<dbReference type="EMBL" id="KN847533">
    <property type="protein sequence ID" value="KIW07049.1"/>
    <property type="molecule type" value="Genomic_DNA"/>
</dbReference>
<dbReference type="InterPro" id="IPR008949">
    <property type="entry name" value="Isoprenoid_synthase_dom_sf"/>
</dbReference>
<dbReference type="SFLD" id="SFLDG01017">
    <property type="entry name" value="Polyprenyl_Transferase_Like"/>
    <property type="match status" value="1"/>
</dbReference>
<dbReference type="InterPro" id="IPR000092">
    <property type="entry name" value="Polyprenyl_synt"/>
</dbReference>
<keyword evidence="7" id="KW-0479">Metal-binding</keyword>
<dbReference type="InParanoid" id="A0A0D2B757"/>
<dbReference type="GO" id="GO:0045337">
    <property type="term" value="P:farnesyl diphosphate biosynthetic process"/>
    <property type="evidence" value="ECO:0007669"/>
    <property type="project" value="TreeGrafter"/>
</dbReference>
<dbReference type="SUPFAM" id="SSF48576">
    <property type="entry name" value="Terpenoid synthases"/>
    <property type="match status" value="1"/>
</dbReference>
<dbReference type="STRING" id="253628.A0A0D2B757"/>
<dbReference type="Gene3D" id="1.10.600.10">
    <property type="entry name" value="Farnesyl Diphosphate Synthase"/>
    <property type="match status" value="1"/>
</dbReference>
<dbReference type="PANTHER" id="PTHR11525:SF0">
    <property type="entry name" value="FARNESYL PYROPHOSPHATE SYNTHASE"/>
    <property type="match status" value="1"/>
</dbReference>
<organism evidence="11 12">
    <name type="scientific">Verruconis gallopava</name>
    <dbReference type="NCBI Taxonomy" id="253628"/>
    <lineage>
        <taxon>Eukaryota</taxon>
        <taxon>Fungi</taxon>
        <taxon>Dikarya</taxon>
        <taxon>Ascomycota</taxon>
        <taxon>Pezizomycotina</taxon>
        <taxon>Dothideomycetes</taxon>
        <taxon>Pleosporomycetidae</taxon>
        <taxon>Venturiales</taxon>
        <taxon>Sympoventuriaceae</taxon>
        <taxon>Verruconis</taxon>
    </lineage>
</organism>
<dbReference type="GO" id="GO:0005737">
    <property type="term" value="C:cytoplasm"/>
    <property type="evidence" value="ECO:0007669"/>
    <property type="project" value="TreeGrafter"/>
</dbReference>
<evidence type="ECO:0000256" key="2">
    <source>
        <dbReference type="ARBA" id="ARBA00004932"/>
    </source>
</evidence>
<dbReference type="InterPro" id="IPR033749">
    <property type="entry name" value="Polyprenyl_synt_CS"/>
</dbReference>
<keyword evidence="8" id="KW-0460">Magnesium</keyword>
<dbReference type="FunCoup" id="A0A0D2B757">
    <property type="interactions" value="806"/>
</dbReference>
<evidence type="ECO:0000256" key="9">
    <source>
        <dbReference type="ARBA" id="ARBA00023098"/>
    </source>
</evidence>
<dbReference type="SFLD" id="SFLDS00005">
    <property type="entry name" value="Isoprenoid_Synthase_Type_I"/>
    <property type="match status" value="1"/>
</dbReference>
<dbReference type="GO" id="GO:0046872">
    <property type="term" value="F:metal ion binding"/>
    <property type="evidence" value="ECO:0007669"/>
    <property type="project" value="UniProtKB-KW"/>
</dbReference>
<dbReference type="Proteomes" id="UP000053259">
    <property type="component" value="Unassembled WGS sequence"/>
</dbReference>
<dbReference type="CDD" id="cd00685">
    <property type="entry name" value="Trans_IPPS_HT"/>
    <property type="match status" value="1"/>
</dbReference>
<dbReference type="GO" id="GO:0043386">
    <property type="term" value="P:mycotoxin biosynthetic process"/>
    <property type="evidence" value="ECO:0007669"/>
    <property type="project" value="UniProtKB-ARBA"/>
</dbReference>
<dbReference type="GeneID" id="27309913"/>
<dbReference type="InterPro" id="IPR039702">
    <property type="entry name" value="FPS1-like"/>
</dbReference>
<evidence type="ECO:0000256" key="8">
    <source>
        <dbReference type="ARBA" id="ARBA00022842"/>
    </source>
</evidence>
<keyword evidence="9" id="KW-0443">Lipid metabolism</keyword>
<evidence type="ECO:0000256" key="5">
    <source>
        <dbReference type="ARBA" id="ARBA00022516"/>
    </source>
</evidence>
<dbReference type="HOGENOM" id="CLU_028376_0_1_1"/>
<accession>A0A0D2B757</accession>
<evidence type="ECO:0000313" key="12">
    <source>
        <dbReference type="Proteomes" id="UP000053259"/>
    </source>
</evidence>
<dbReference type="RefSeq" id="XP_016216918.1">
    <property type="nucleotide sequence ID" value="XM_016354902.1"/>
</dbReference>
<keyword evidence="5" id="KW-0444">Lipid biosynthesis</keyword>
<evidence type="ECO:0000256" key="6">
    <source>
        <dbReference type="ARBA" id="ARBA00022679"/>
    </source>
</evidence>